<feature type="region of interest" description="Disordered" evidence="1">
    <location>
        <begin position="120"/>
        <end position="140"/>
    </location>
</feature>
<organism evidence="2 3">
    <name type="scientific">Rhabdobacter roseus</name>
    <dbReference type="NCBI Taxonomy" id="1655419"/>
    <lineage>
        <taxon>Bacteria</taxon>
        <taxon>Pseudomonadati</taxon>
        <taxon>Bacteroidota</taxon>
        <taxon>Cytophagia</taxon>
        <taxon>Cytophagales</taxon>
        <taxon>Cytophagaceae</taxon>
        <taxon>Rhabdobacter</taxon>
    </lineage>
</organism>
<name>A0A840TIE8_9BACT</name>
<proteinExistence type="predicted"/>
<accession>A0A840TIE8</accession>
<protein>
    <recommendedName>
        <fullName evidence="4">Anti-anti-sigma factor</fullName>
    </recommendedName>
</protein>
<dbReference type="InterPro" id="IPR036513">
    <property type="entry name" value="STAS_dom_sf"/>
</dbReference>
<sequence length="140" mass="15942">MNYKLERSEKYALIDLKEVAFAEEVPTTFEELVRKLFREGYHNLIVAMNETKTLDSNGVIVLRKVNRLCINDLGILVVITKDEDFEDLLADSKIPDLTILPTLEEAVDAVFMNDLENEFGAGDDDYDDEDYDGVSETKDV</sequence>
<keyword evidence="3" id="KW-1185">Reference proteome</keyword>
<dbReference type="Gene3D" id="3.30.750.24">
    <property type="entry name" value="STAS domain"/>
    <property type="match status" value="1"/>
</dbReference>
<dbReference type="SUPFAM" id="SSF52091">
    <property type="entry name" value="SpoIIaa-like"/>
    <property type="match status" value="1"/>
</dbReference>
<gene>
    <name evidence="2" type="ORF">HNQ92_001227</name>
</gene>
<evidence type="ECO:0008006" key="4">
    <source>
        <dbReference type="Google" id="ProtNLM"/>
    </source>
</evidence>
<dbReference type="EMBL" id="JACHGF010000002">
    <property type="protein sequence ID" value="MBB5283101.1"/>
    <property type="molecule type" value="Genomic_DNA"/>
</dbReference>
<comment type="caution">
    <text evidence="2">The sequence shown here is derived from an EMBL/GenBank/DDBJ whole genome shotgun (WGS) entry which is preliminary data.</text>
</comment>
<dbReference type="Proteomes" id="UP000557307">
    <property type="component" value="Unassembled WGS sequence"/>
</dbReference>
<dbReference type="RefSeq" id="WP_184172205.1">
    <property type="nucleotide sequence ID" value="NZ_JACHGF010000002.1"/>
</dbReference>
<dbReference type="AlphaFoldDB" id="A0A840TIE8"/>
<evidence type="ECO:0000313" key="2">
    <source>
        <dbReference type="EMBL" id="MBB5283101.1"/>
    </source>
</evidence>
<reference evidence="2 3" key="1">
    <citation type="submission" date="2020-08" db="EMBL/GenBank/DDBJ databases">
        <title>Genomic Encyclopedia of Type Strains, Phase IV (KMG-IV): sequencing the most valuable type-strain genomes for metagenomic binning, comparative biology and taxonomic classification.</title>
        <authorList>
            <person name="Goeker M."/>
        </authorList>
    </citation>
    <scope>NUCLEOTIDE SEQUENCE [LARGE SCALE GENOMIC DNA]</scope>
    <source>
        <strain evidence="2 3">DSM 105074</strain>
    </source>
</reference>
<evidence type="ECO:0000256" key="1">
    <source>
        <dbReference type="SAM" id="MobiDB-lite"/>
    </source>
</evidence>
<feature type="compositionally biased region" description="Acidic residues" evidence="1">
    <location>
        <begin position="120"/>
        <end position="133"/>
    </location>
</feature>
<evidence type="ECO:0000313" key="3">
    <source>
        <dbReference type="Proteomes" id="UP000557307"/>
    </source>
</evidence>